<comment type="subcellular location">
    <subcellularLocation>
        <location evidence="1 11">Endoplasmic reticulum membrane</location>
        <topology evidence="1 11">Multi-pass membrane protein</topology>
    </subcellularLocation>
</comment>
<evidence type="ECO:0000313" key="13">
    <source>
        <dbReference type="Proteomes" id="UP000479190"/>
    </source>
</evidence>
<feature type="transmembrane region" description="Helical" evidence="11">
    <location>
        <begin position="114"/>
        <end position="135"/>
    </location>
</feature>
<evidence type="ECO:0000256" key="1">
    <source>
        <dbReference type="ARBA" id="ARBA00004477"/>
    </source>
</evidence>
<dbReference type="GO" id="GO:0000026">
    <property type="term" value="F:alpha-1,2-mannosyltransferase activity"/>
    <property type="evidence" value="ECO:0007669"/>
    <property type="project" value="TreeGrafter"/>
</dbReference>
<dbReference type="PANTHER" id="PTHR22760:SF3">
    <property type="entry name" value="GPI MANNOSYLTRANSFERASE 4"/>
    <property type="match status" value="1"/>
</dbReference>
<proteinExistence type="inferred from homology"/>
<dbReference type="PANTHER" id="PTHR22760">
    <property type="entry name" value="GLYCOSYLTRANSFERASE"/>
    <property type="match status" value="1"/>
</dbReference>
<accession>A0A6H5IYH6</accession>
<keyword evidence="8 11" id="KW-1133">Transmembrane helix</keyword>
<feature type="transmembrane region" description="Helical" evidence="11">
    <location>
        <begin position="344"/>
        <end position="367"/>
    </location>
</feature>
<name>A0A6H5IYH6_9HYME</name>
<comment type="similarity">
    <text evidence="10">Belongs to the glycosyltransferase 22 family. PIGZ subfamily.</text>
</comment>
<feature type="transmembrane region" description="Helical" evidence="11">
    <location>
        <begin position="457"/>
        <end position="475"/>
    </location>
</feature>
<keyword evidence="5" id="KW-0808">Transferase</keyword>
<evidence type="ECO:0000256" key="2">
    <source>
        <dbReference type="ARBA" id="ARBA00004687"/>
    </source>
</evidence>
<feature type="transmembrane region" description="Helical" evidence="11">
    <location>
        <begin position="387"/>
        <end position="406"/>
    </location>
</feature>
<dbReference type="EC" id="2.4.1.-" evidence="11"/>
<gene>
    <name evidence="12" type="ORF">TBRA_LOCUS12697</name>
</gene>
<keyword evidence="13" id="KW-1185">Reference proteome</keyword>
<keyword evidence="3" id="KW-0337">GPI-anchor biosynthesis</keyword>
<dbReference type="AlphaFoldDB" id="A0A6H5IYH6"/>
<dbReference type="OrthoDB" id="10066429at2759"/>
<keyword evidence="9 11" id="KW-0472">Membrane</keyword>
<protein>
    <recommendedName>
        <fullName evidence="11">Mannosyltransferase</fullName>
        <ecNumber evidence="11">2.4.1.-</ecNumber>
    </recommendedName>
</protein>
<dbReference type="Proteomes" id="UP000479190">
    <property type="component" value="Unassembled WGS sequence"/>
</dbReference>
<sequence length="665" mass="77535">MSQLVFCCPNNEKNSVFHFCKKRSPYWALAILRIVLTFIPQTGYIHPDEYFQFIEVAAGDSFDIDVYRPWEFNISFPVRNSLFPQVCVRFPYLILDQLSPYVETYFGFTLNTPYFLVLFPRILMTLLSFVCDCCLYKICVMLNEPYLVRMTLFASSYIMFTYCTRTFSNSIEMVLTSVLIYYVSRCMEFSNKVVLQSDYLTKKYYKAKNGVERTKIYKLRMTLPSHSLNDCLLLATITVVGIFNRPTFVAYAFSPIFFWLQRGLGSISVGFLDFHIRIFTFIVFGIPTALALILYDSMYFKYLTMEEIGKFEISMNNFVVTPLNFVKYNSMSDNLKNHGLHPRFLHFIVNVPLLFSILGILSLLTFIKMFNSGLKGKWLELPRIQSVESLMFASYVVPVLVLSIFPHQEPRFIIPALLPIIFLFSHNIKSPAVNVINVTNNAQNISSREVKKKNSKMLYFWYVSNVLLTIFYGFIHQGGILPVASHLAKELKSKPDLTHVYYMSSHSYPLPTGILQLRNTGRTYTSSTGHKYKLTKDFHFSEIGSKDVDIIVNEIASTLRQCEENWESKNIPYRFYYALPTSFLVEFTQYVSRNNSQQFTYKIYKEFSPHISLEKPPTTDILWQYLKPRTMLDFNDPFQQFVTLVSNYSSQFSLTLLQIEHPRIR</sequence>
<dbReference type="EMBL" id="CADCXV010001081">
    <property type="protein sequence ID" value="CAB0041011.1"/>
    <property type="molecule type" value="Genomic_DNA"/>
</dbReference>
<dbReference type="InterPro" id="IPR005599">
    <property type="entry name" value="GPI_mannosylTrfase"/>
</dbReference>
<feature type="transmembrane region" description="Helical" evidence="11">
    <location>
        <begin position="274"/>
        <end position="295"/>
    </location>
</feature>
<evidence type="ECO:0000256" key="10">
    <source>
        <dbReference type="ARBA" id="ARBA00038466"/>
    </source>
</evidence>
<evidence type="ECO:0000256" key="8">
    <source>
        <dbReference type="ARBA" id="ARBA00022989"/>
    </source>
</evidence>
<dbReference type="GO" id="GO:0005789">
    <property type="term" value="C:endoplasmic reticulum membrane"/>
    <property type="evidence" value="ECO:0007669"/>
    <property type="project" value="UniProtKB-SubCell"/>
</dbReference>
<keyword evidence="4 11" id="KW-0328">Glycosyltransferase</keyword>
<evidence type="ECO:0000256" key="9">
    <source>
        <dbReference type="ARBA" id="ARBA00023136"/>
    </source>
</evidence>
<comment type="pathway">
    <text evidence="2">Glycolipid biosynthesis; glycosylphosphatidylinositol-anchor biosynthesis.</text>
</comment>
<evidence type="ECO:0000256" key="11">
    <source>
        <dbReference type="RuleBase" id="RU363075"/>
    </source>
</evidence>
<evidence type="ECO:0000256" key="7">
    <source>
        <dbReference type="ARBA" id="ARBA00022824"/>
    </source>
</evidence>
<evidence type="ECO:0000256" key="4">
    <source>
        <dbReference type="ARBA" id="ARBA00022676"/>
    </source>
</evidence>
<evidence type="ECO:0000256" key="3">
    <source>
        <dbReference type="ARBA" id="ARBA00022502"/>
    </source>
</evidence>
<organism evidence="12 13">
    <name type="scientific">Trichogramma brassicae</name>
    <dbReference type="NCBI Taxonomy" id="86971"/>
    <lineage>
        <taxon>Eukaryota</taxon>
        <taxon>Metazoa</taxon>
        <taxon>Ecdysozoa</taxon>
        <taxon>Arthropoda</taxon>
        <taxon>Hexapoda</taxon>
        <taxon>Insecta</taxon>
        <taxon>Pterygota</taxon>
        <taxon>Neoptera</taxon>
        <taxon>Endopterygota</taxon>
        <taxon>Hymenoptera</taxon>
        <taxon>Apocrita</taxon>
        <taxon>Proctotrupomorpha</taxon>
        <taxon>Chalcidoidea</taxon>
        <taxon>Trichogrammatidae</taxon>
        <taxon>Trichogramma</taxon>
    </lineage>
</organism>
<evidence type="ECO:0000256" key="5">
    <source>
        <dbReference type="ARBA" id="ARBA00022679"/>
    </source>
</evidence>
<keyword evidence="6 11" id="KW-0812">Transmembrane</keyword>
<dbReference type="GO" id="GO:0006506">
    <property type="term" value="P:GPI anchor biosynthetic process"/>
    <property type="evidence" value="ECO:0007669"/>
    <property type="project" value="UniProtKB-KW"/>
</dbReference>
<feature type="transmembrane region" description="Helical" evidence="11">
    <location>
        <begin position="26"/>
        <end position="45"/>
    </location>
</feature>
<keyword evidence="7 11" id="KW-0256">Endoplasmic reticulum</keyword>
<evidence type="ECO:0000256" key="6">
    <source>
        <dbReference type="ARBA" id="ARBA00022692"/>
    </source>
</evidence>
<feature type="transmembrane region" description="Helical" evidence="11">
    <location>
        <begin position="232"/>
        <end position="253"/>
    </location>
</feature>
<dbReference type="Pfam" id="PF03901">
    <property type="entry name" value="Glyco_transf_22"/>
    <property type="match status" value="1"/>
</dbReference>
<reference evidence="12 13" key="1">
    <citation type="submission" date="2020-02" db="EMBL/GenBank/DDBJ databases">
        <authorList>
            <person name="Ferguson B K."/>
        </authorList>
    </citation>
    <scope>NUCLEOTIDE SEQUENCE [LARGE SCALE GENOMIC DNA]</scope>
</reference>
<evidence type="ECO:0000313" key="12">
    <source>
        <dbReference type="EMBL" id="CAB0041011.1"/>
    </source>
</evidence>